<evidence type="ECO:0000256" key="1">
    <source>
        <dbReference type="ARBA" id="ARBA00004123"/>
    </source>
</evidence>
<dbReference type="CDD" id="cd12148">
    <property type="entry name" value="fungal_TF_MHR"/>
    <property type="match status" value="1"/>
</dbReference>
<evidence type="ECO:0000313" key="7">
    <source>
        <dbReference type="Proteomes" id="UP000053263"/>
    </source>
</evidence>
<keyword evidence="3" id="KW-0238">DNA-binding</keyword>
<gene>
    <name evidence="6" type="ORF">PLICRDRAFT_168043</name>
</gene>
<dbReference type="HOGENOM" id="CLU_008026_1_0_1"/>
<dbReference type="GO" id="GO:0003700">
    <property type="term" value="F:DNA-binding transcription factor activity"/>
    <property type="evidence" value="ECO:0007669"/>
    <property type="project" value="InterPro"/>
</dbReference>
<dbReference type="OrthoDB" id="4064873at2759"/>
<reference evidence="6 7" key="1">
    <citation type="submission" date="2014-06" db="EMBL/GenBank/DDBJ databases">
        <title>Evolutionary Origins and Diversification of the Mycorrhizal Mutualists.</title>
        <authorList>
            <consortium name="DOE Joint Genome Institute"/>
            <consortium name="Mycorrhizal Genomics Consortium"/>
            <person name="Kohler A."/>
            <person name="Kuo A."/>
            <person name="Nagy L.G."/>
            <person name="Floudas D."/>
            <person name="Copeland A."/>
            <person name="Barry K.W."/>
            <person name="Cichocki N."/>
            <person name="Veneault-Fourrey C."/>
            <person name="LaButti K."/>
            <person name="Lindquist E.A."/>
            <person name="Lipzen A."/>
            <person name="Lundell T."/>
            <person name="Morin E."/>
            <person name="Murat C."/>
            <person name="Riley R."/>
            <person name="Ohm R."/>
            <person name="Sun H."/>
            <person name="Tunlid A."/>
            <person name="Henrissat B."/>
            <person name="Grigoriev I.V."/>
            <person name="Hibbett D.S."/>
            <person name="Martin F."/>
        </authorList>
    </citation>
    <scope>NUCLEOTIDE SEQUENCE [LARGE SCALE GENOMIC DNA]</scope>
    <source>
        <strain evidence="6 7">FD-325 SS-3</strain>
    </source>
</reference>
<dbReference type="GO" id="GO:0005634">
    <property type="term" value="C:nucleus"/>
    <property type="evidence" value="ECO:0007669"/>
    <property type="project" value="UniProtKB-SubCell"/>
</dbReference>
<dbReference type="SMART" id="SM00906">
    <property type="entry name" value="Fungal_trans"/>
    <property type="match status" value="1"/>
</dbReference>
<dbReference type="AlphaFoldDB" id="A0A0C9SR82"/>
<dbReference type="GO" id="GO:0003677">
    <property type="term" value="F:DNA binding"/>
    <property type="evidence" value="ECO:0007669"/>
    <property type="project" value="UniProtKB-KW"/>
</dbReference>
<protein>
    <recommendedName>
        <fullName evidence="5">Xylanolytic transcriptional activator regulatory domain-containing protein</fullName>
    </recommendedName>
</protein>
<dbReference type="InterPro" id="IPR050987">
    <property type="entry name" value="AtrR-like"/>
</dbReference>
<evidence type="ECO:0000259" key="5">
    <source>
        <dbReference type="SMART" id="SM00906"/>
    </source>
</evidence>
<dbReference type="EMBL" id="KN832571">
    <property type="protein sequence ID" value="KII84447.1"/>
    <property type="molecule type" value="Genomic_DNA"/>
</dbReference>
<dbReference type="Pfam" id="PF04082">
    <property type="entry name" value="Fungal_trans"/>
    <property type="match status" value="1"/>
</dbReference>
<sequence>MRRNSVSAGPPTNIPVWLPKDRKMSKHIVDVYFTRLNYHRPVFARGDFERTLDGLYDGHPIQHDPGYVCSLYLVFALGTLSELNHRASKMDKDSAGADGPTVIKKLIPHDWPEPDEFFERALSVKPDLRVTISSLQALILLQWYLYTERQGRTLWRLVGSLVRLSIELGLHHDPTMQGNTFTEDECQLRIRLWGIVMVHDRGTSILLGRPLAIHPNDMNTKRPTSVKDAKDPFSKHFELSHPIADIQSDIINSLYTPSIQTPDAVIRHATRISKSMIGLRRDLPESYNWYFGGTEDWPMDKRVKLVQDITEDDGLTLLKIGITRILLLRALFSQTDLPYAQRRRALDDAIVASHNIIVMHNQLIKFPDIAFFVSPIPLHIAAMVILYGHMSTCNRLSRQVAVEDVWMALDMLPRFRWRWERKDVRGGHPLITKLAEQILKVNLRQVGPPRETVLIPEKEWDSDSIMSPSLAAPSVKSQLATPVMAHSAYPGSSPIYGPQPRAASMGGLVPQDGNNNGQGENKEPMIDLPSSLFYPFYPENAANAPGVVAAGVVNGKKGGHPQQREFNNLLAAAAADPDGGYGGQPSQESFMLEEKDSGAGVIHPHHNHNPNVWMNLGEQHARSMQFGMQP</sequence>
<keyword evidence="2" id="KW-0479">Metal-binding</keyword>
<evidence type="ECO:0000256" key="4">
    <source>
        <dbReference type="ARBA" id="ARBA00023242"/>
    </source>
</evidence>
<dbReference type="InterPro" id="IPR007219">
    <property type="entry name" value="XnlR_reg_dom"/>
</dbReference>
<dbReference type="GO" id="GO:0006351">
    <property type="term" value="P:DNA-templated transcription"/>
    <property type="evidence" value="ECO:0007669"/>
    <property type="project" value="InterPro"/>
</dbReference>
<proteinExistence type="predicted"/>
<dbReference type="GO" id="GO:0008270">
    <property type="term" value="F:zinc ion binding"/>
    <property type="evidence" value="ECO:0007669"/>
    <property type="project" value="InterPro"/>
</dbReference>
<organism evidence="6 7">
    <name type="scientific">Plicaturopsis crispa FD-325 SS-3</name>
    <dbReference type="NCBI Taxonomy" id="944288"/>
    <lineage>
        <taxon>Eukaryota</taxon>
        <taxon>Fungi</taxon>
        <taxon>Dikarya</taxon>
        <taxon>Basidiomycota</taxon>
        <taxon>Agaricomycotina</taxon>
        <taxon>Agaricomycetes</taxon>
        <taxon>Agaricomycetidae</taxon>
        <taxon>Amylocorticiales</taxon>
        <taxon>Amylocorticiaceae</taxon>
        <taxon>Plicatura</taxon>
        <taxon>Plicaturopsis crispa</taxon>
    </lineage>
</organism>
<dbReference type="PANTHER" id="PTHR46910">
    <property type="entry name" value="TRANSCRIPTION FACTOR PDR1"/>
    <property type="match status" value="1"/>
</dbReference>
<accession>A0A0C9SR82</accession>
<keyword evidence="4" id="KW-0539">Nucleus</keyword>
<evidence type="ECO:0000256" key="3">
    <source>
        <dbReference type="ARBA" id="ARBA00023125"/>
    </source>
</evidence>
<comment type="subcellular location">
    <subcellularLocation>
        <location evidence="1">Nucleus</location>
    </subcellularLocation>
</comment>
<feature type="domain" description="Xylanolytic transcriptional activator regulatory" evidence="5">
    <location>
        <begin position="154"/>
        <end position="229"/>
    </location>
</feature>
<evidence type="ECO:0000313" key="6">
    <source>
        <dbReference type="EMBL" id="KII84447.1"/>
    </source>
</evidence>
<keyword evidence="7" id="KW-1185">Reference proteome</keyword>
<dbReference type="PANTHER" id="PTHR46910:SF3">
    <property type="entry name" value="HALOTOLERANCE PROTEIN 9-RELATED"/>
    <property type="match status" value="1"/>
</dbReference>
<evidence type="ECO:0000256" key="2">
    <source>
        <dbReference type="ARBA" id="ARBA00022723"/>
    </source>
</evidence>
<dbReference type="Proteomes" id="UP000053263">
    <property type="component" value="Unassembled WGS sequence"/>
</dbReference>
<name>A0A0C9SR82_PLICR</name>